<comment type="function">
    <text evidence="2">Catalyzes the removal of elemental sulfur atoms from cysteine to produce alanine. Seems to participate in the biosynthesis of the nitrogenase metalloclusters by providing the inorganic sulfur required for the Fe-S core formation.</text>
</comment>
<dbReference type="FunFam" id="3.40.640.10:FF:000084">
    <property type="entry name" value="IscS-like cysteine desulfurase"/>
    <property type="match status" value="1"/>
</dbReference>
<accession>A0AAE6SMI8</accession>
<dbReference type="GO" id="GO:0051536">
    <property type="term" value="F:iron-sulfur cluster binding"/>
    <property type="evidence" value="ECO:0007669"/>
    <property type="project" value="UniProtKB-KW"/>
</dbReference>
<feature type="domain" description="Aminotransferase class V" evidence="14">
    <location>
        <begin position="4"/>
        <end position="346"/>
    </location>
</feature>
<dbReference type="InterPro" id="IPR015421">
    <property type="entry name" value="PyrdxlP-dep_Trfase_major"/>
</dbReference>
<dbReference type="PANTHER" id="PTHR11601:SF34">
    <property type="entry name" value="CYSTEINE DESULFURASE"/>
    <property type="match status" value="1"/>
</dbReference>
<dbReference type="SUPFAM" id="SSF53383">
    <property type="entry name" value="PLP-dependent transferases"/>
    <property type="match status" value="1"/>
</dbReference>
<evidence type="ECO:0000256" key="7">
    <source>
        <dbReference type="ARBA" id="ARBA00022898"/>
    </source>
</evidence>
<dbReference type="GO" id="GO:0046872">
    <property type="term" value="F:metal ion binding"/>
    <property type="evidence" value="ECO:0007669"/>
    <property type="project" value="UniProtKB-KW"/>
</dbReference>
<dbReference type="GO" id="GO:0031071">
    <property type="term" value="F:cysteine desulfurase activity"/>
    <property type="evidence" value="ECO:0007669"/>
    <property type="project" value="UniProtKB-EC"/>
</dbReference>
<comment type="cofactor">
    <cofactor evidence="1 13">
        <name>pyridoxal 5'-phosphate</name>
        <dbReference type="ChEBI" id="CHEBI:597326"/>
    </cofactor>
</comment>
<dbReference type="InterPro" id="IPR020578">
    <property type="entry name" value="Aminotrans_V_PyrdxlP_BS"/>
</dbReference>
<keyword evidence="5" id="KW-0808">Transferase</keyword>
<dbReference type="GO" id="GO:0008483">
    <property type="term" value="F:transaminase activity"/>
    <property type="evidence" value="ECO:0007669"/>
    <property type="project" value="UniProtKB-KW"/>
</dbReference>
<dbReference type="Pfam" id="PF00266">
    <property type="entry name" value="Aminotran_5"/>
    <property type="match status" value="1"/>
</dbReference>
<dbReference type="InterPro" id="IPR000192">
    <property type="entry name" value="Aminotrans_V_dom"/>
</dbReference>
<dbReference type="InterPro" id="IPR015422">
    <property type="entry name" value="PyrdxlP-dep_Trfase_small"/>
</dbReference>
<dbReference type="Gene3D" id="1.10.260.50">
    <property type="match status" value="1"/>
</dbReference>
<dbReference type="InterPro" id="IPR015424">
    <property type="entry name" value="PyrdxlP-dep_Trfase"/>
</dbReference>
<evidence type="ECO:0000256" key="5">
    <source>
        <dbReference type="ARBA" id="ARBA00022679"/>
    </source>
</evidence>
<dbReference type="RefSeq" id="WP_081805685.1">
    <property type="nucleotide sequence ID" value="NZ_CAWPID010000001.1"/>
</dbReference>
<evidence type="ECO:0000256" key="4">
    <source>
        <dbReference type="ARBA" id="ARBA00012239"/>
    </source>
</evidence>
<evidence type="ECO:0000256" key="13">
    <source>
        <dbReference type="RuleBase" id="RU004504"/>
    </source>
</evidence>
<dbReference type="PROSITE" id="PS00595">
    <property type="entry name" value="AA_TRANSFER_CLASS_5"/>
    <property type="match status" value="1"/>
</dbReference>
<dbReference type="Gene3D" id="3.40.640.10">
    <property type="entry name" value="Type I PLP-dependent aspartate aminotransferase-like (Major domain)"/>
    <property type="match status" value="1"/>
</dbReference>
<evidence type="ECO:0000256" key="11">
    <source>
        <dbReference type="ARBA" id="ARBA00031911"/>
    </source>
</evidence>
<evidence type="ECO:0000256" key="8">
    <source>
        <dbReference type="ARBA" id="ARBA00023004"/>
    </source>
</evidence>
<evidence type="ECO:0000256" key="2">
    <source>
        <dbReference type="ARBA" id="ARBA00003120"/>
    </source>
</evidence>
<evidence type="ECO:0000256" key="10">
    <source>
        <dbReference type="ARBA" id="ARBA00023231"/>
    </source>
</evidence>
<dbReference type="PANTHER" id="PTHR11601">
    <property type="entry name" value="CYSTEINE DESULFURYLASE FAMILY MEMBER"/>
    <property type="match status" value="1"/>
</dbReference>
<dbReference type="EMBL" id="CP047962">
    <property type="protein sequence ID" value="QHQ53360.1"/>
    <property type="molecule type" value="Genomic_DNA"/>
</dbReference>
<reference evidence="15 16" key="1">
    <citation type="submission" date="2020-01" db="EMBL/GenBank/DDBJ databases">
        <title>Complete genome of Aeromonas media MC64.</title>
        <authorList>
            <person name="Cao G."/>
            <person name="Fu J."/>
            <person name="Zhong C."/>
        </authorList>
    </citation>
    <scope>NUCLEOTIDE SEQUENCE [LARGE SCALE GENOMIC DNA]</scope>
    <source>
        <strain evidence="15 16">MC64</strain>
    </source>
</reference>
<dbReference type="EC" id="2.8.1.7" evidence="4"/>
<dbReference type="InterPro" id="IPR016454">
    <property type="entry name" value="Cysteine_dSase"/>
</dbReference>
<evidence type="ECO:0000259" key="14">
    <source>
        <dbReference type="Pfam" id="PF00266"/>
    </source>
</evidence>
<name>A0AAE6SMI8_AERME</name>
<proteinExistence type="inferred from homology"/>
<evidence type="ECO:0000256" key="12">
    <source>
        <dbReference type="ARBA" id="ARBA00050776"/>
    </source>
</evidence>
<dbReference type="AlphaFoldDB" id="A0AAE6SMI8"/>
<keyword evidence="6" id="KW-0479">Metal-binding</keyword>
<protein>
    <recommendedName>
        <fullName evidence="4">cysteine desulfurase</fullName>
        <ecNumber evidence="4">2.8.1.7</ecNumber>
    </recommendedName>
    <alternativeName>
        <fullName evidence="11">Nitrogenase metalloclusters biosynthesis protein NifS</fullName>
    </alternativeName>
</protein>
<keyword evidence="8" id="KW-0408">Iron</keyword>
<dbReference type="Proteomes" id="UP000463871">
    <property type="component" value="Chromosome"/>
</dbReference>
<keyword evidence="7" id="KW-0663">Pyridoxal phosphate</keyword>
<organism evidence="15 16">
    <name type="scientific">Aeromonas media</name>
    <dbReference type="NCBI Taxonomy" id="651"/>
    <lineage>
        <taxon>Bacteria</taxon>
        <taxon>Pseudomonadati</taxon>
        <taxon>Pseudomonadota</taxon>
        <taxon>Gammaproteobacteria</taxon>
        <taxon>Aeromonadales</taxon>
        <taxon>Aeromonadaceae</taxon>
        <taxon>Aeromonas</taxon>
    </lineage>
</organism>
<evidence type="ECO:0000313" key="16">
    <source>
        <dbReference type="Proteomes" id="UP000463871"/>
    </source>
</evidence>
<comment type="similarity">
    <text evidence="3">Belongs to the class-V pyridoxal-phosphate-dependent aminotransferase family. NifS/IscS subfamily.</text>
</comment>
<dbReference type="PIRSF" id="PIRSF005572">
    <property type="entry name" value="NifS"/>
    <property type="match status" value="1"/>
</dbReference>
<evidence type="ECO:0000256" key="6">
    <source>
        <dbReference type="ARBA" id="ARBA00022723"/>
    </source>
</evidence>
<evidence type="ECO:0000256" key="9">
    <source>
        <dbReference type="ARBA" id="ARBA00023014"/>
    </source>
</evidence>
<evidence type="ECO:0000256" key="3">
    <source>
        <dbReference type="ARBA" id="ARBA00006490"/>
    </source>
</evidence>
<keyword evidence="10" id="KW-0535">Nitrogen fixation</keyword>
<comment type="catalytic activity">
    <reaction evidence="12">
        <text>(sulfur carrier)-H + L-cysteine = (sulfur carrier)-SH + L-alanine</text>
        <dbReference type="Rhea" id="RHEA:43892"/>
        <dbReference type="Rhea" id="RHEA-COMP:14737"/>
        <dbReference type="Rhea" id="RHEA-COMP:14739"/>
        <dbReference type="ChEBI" id="CHEBI:29917"/>
        <dbReference type="ChEBI" id="CHEBI:35235"/>
        <dbReference type="ChEBI" id="CHEBI:57972"/>
        <dbReference type="ChEBI" id="CHEBI:64428"/>
        <dbReference type="EC" id="2.8.1.7"/>
    </reaction>
</comment>
<sequence length="349" mass="38159">MNNYFDYAASTAVSASVSHAMSPWETEKFSNSMASHTLGIESFKAVERARFLLAQKIGAMPSEIIFTSGASESNNLALKGLAFANIKNKGHIITTTIEHKCILNTCAFLEDIGFTITYLSPNAQGIIQPARLVSAMRDDTFLVSVHHVNNELGTIQPVRELGAIAFERGVIFHTDAAQSFCKLDINVDDMNIDMLSLSGHKIYGPKGIGALFIRDARNSDIVPLIHGGGQENGLRGGTHPTPLIVGLAAAVESFPRLPTIERNTILARLEQYGCRINSDVHSIPNIISITFNDEQQRQRFFAENKWLVSQGSACNSSTNSPSHVLTAIGFNEQEARLTYRVSLPPYYCG</sequence>
<keyword evidence="15" id="KW-0032">Aminotransferase</keyword>
<evidence type="ECO:0000313" key="15">
    <source>
        <dbReference type="EMBL" id="QHQ53360.1"/>
    </source>
</evidence>
<gene>
    <name evidence="15" type="ORF">GWI30_09910</name>
</gene>
<keyword evidence="9" id="KW-0411">Iron-sulfur</keyword>
<evidence type="ECO:0000256" key="1">
    <source>
        <dbReference type="ARBA" id="ARBA00001933"/>
    </source>
</evidence>
<dbReference type="Gene3D" id="3.90.1150.10">
    <property type="entry name" value="Aspartate Aminotransferase, domain 1"/>
    <property type="match status" value="1"/>
</dbReference>